<keyword evidence="1" id="KW-0812">Transmembrane</keyword>
<evidence type="ECO:0000313" key="3">
    <source>
        <dbReference type="Proteomes" id="UP000010473"/>
    </source>
</evidence>
<dbReference type="OrthoDB" id="502427at2"/>
<reference evidence="3" key="1">
    <citation type="journal article" date="2013" name="Proc. Natl. Acad. Sci. U.S.A.">
        <title>Improving the coverage of the cyanobacterial phylum using diversity-driven genome sequencing.</title>
        <authorList>
            <person name="Shih P.M."/>
            <person name="Wu D."/>
            <person name="Latifi A."/>
            <person name="Axen S.D."/>
            <person name="Fewer D.P."/>
            <person name="Talla E."/>
            <person name="Calteau A."/>
            <person name="Cai F."/>
            <person name="Tandeau de Marsac N."/>
            <person name="Rippka R."/>
            <person name="Herdman M."/>
            <person name="Sivonen K."/>
            <person name="Coursin T."/>
            <person name="Laurent T."/>
            <person name="Goodwin L."/>
            <person name="Nolan M."/>
            <person name="Davenport K.W."/>
            <person name="Han C.S."/>
            <person name="Rubin E.M."/>
            <person name="Eisen J.A."/>
            <person name="Woyke T."/>
            <person name="Gugger M."/>
            <person name="Kerfeld C.A."/>
        </authorList>
    </citation>
    <scope>NUCLEOTIDE SEQUENCE [LARGE SCALE GENOMIC DNA]</scope>
    <source>
        <strain evidence="3">ATCC 29371 / PCC 7437</strain>
    </source>
</reference>
<dbReference type="HOGENOM" id="CLU_550764_0_0_3"/>
<dbReference type="STRING" id="111780.Sta7437_2232"/>
<evidence type="ECO:0008006" key="4">
    <source>
        <dbReference type="Google" id="ProtNLM"/>
    </source>
</evidence>
<name>K9XT48_STAC7</name>
<feature type="transmembrane region" description="Helical" evidence="1">
    <location>
        <begin position="149"/>
        <end position="176"/>
    </location>
</feature>
<protein>
    <recommendedName>
        <fullName evidence="4">O-antigen polymerase</fullName>
    </recommendedName>
</protein>
<feature type="transmembrane region" description="Helical" evidence="1">
    <location>
        <begin position="108"/>
        <end position="128"/>
    </location>
</feature>
<gene>
    <name evidence="2" type="ordered locus">Sta7437_2232</name>
</gene>
<dbReference type="Proteomes" id="UP000010473">
    <property type="component" value="Chromosome"/>
</dbReference>
<feature type="transmembrane region" description="Helical" evidence="1">
    <location>
        <begin position="25"/>
        <end position="42"/>
    </location>
</feature>
<dbReference type="EMBL" id="CP003653">
    <property type="protein sequence ID" value="AFZ35780.1"/>
    <property type="molecule type" value="Genomic_DNA"/>
</dbReference>
<evidence type="ECO:0000313" key="2">
    <source>
        <dbReference type="EMBL" id="AFZ35780.1"/>
    </source>
</evidence>
<dbReference type="KEGG" id="scs:Sta7437_2232"/>
<feature type="transmembrane region" description="Helical" evidence="1">
    <location>
        <begin position="182"/>
        <end position="203"/>
    </location>
</feature>
<dbReference type="RefSeq" id="WP_015193448.1">
    <property type="nucleotide sequence ID" value="NC_019748.1"/>
</dbReference>
<feature type="transmembrane region" description="Helical" evidence="1">
    <location>
        <begin position="76"/>
        <end position="96"/>
    </location>
</feature>
<proteinExistence type="predicted"/>
<dbReference type="eggNOG" id="ENOG502Z987">
    <property type="taxonomic scope" value="Bacteria"/>
</dbReference>
<feature type="transmembrane region" description="Helical" evidence="1">
    <location>
        <begin position="48"/>
        <end position="69"/>
    </location>
</feature>
<accession>K9XT48</accession>
<organism evidence="2 3">
    <name type="scientific">Stanieria cyanosphaera (strain ATCC 29371 / PCC 7437)</name>
    <dbReference type="NCBI Taxonomy" id="111780"/>
    <lineage>
        <taxon>Bacteria</taxon>
        <taxon>Bacillati</taxon>
        <taxon>Cyanobacteriota</taxon>
        <taxon>Cyanophyceae</taxon>
        <taxon>Pleurocapsales</taxon>
        <taxon>Dermocarpellaceae</taxon>
        <taxon>Stanieria</taxon>
    </lineage>
</organism>
<dbReference type="AlphaFoldDB" id="K9XT48"/>
<sequence length="496" mass="56198">MTSQFLDFNQTQSLSLQFSAQQKSLFLKGFWIFSALSFFLIITAKVDLLSIFGALIIAVAALYPSYLWCCDRAKGLPLFPLLAINYLFTHSFPLIAKNVNVQEYSPTAHFISSLIVASFLVVATFTWLSYVQTSRIDSTKVKEFSKKNIFPFFISILILTIIYQITFSSGFLWSILPSSIVSTIRVITSSLAFFAVIIISNLLGKNSLKKNQAYLFLVTLTILIFVSGTSLYLNIPGFYVLFASLGWMLGSGKIPWRLLLISFLIIAFLNIGKGATRHYYWSLRNSGVKPSEYIRVYQNWINNSLKEIQQPAENILPENMVEKKTKDNSLINRSSVIQMLLKIQTETGTEKPYLWGKTYFIIPQLLIPRILNPNKIRGGEANHILSVYYGLQNYRQTITTSIGWGLLQEAYANFGWLGCMGLGVFLGNLYGWVTRWSMNTSSLSFRFLVSLIFVTLAFKVEVTMGIFISVIFQSLIILSAIRIFLMKTSFNNNSVT</sequence>
<keyword evidence="3" id="KW-1185">Reference proteome</keyword>
<feature type="transmembrane region" description="Helical" evidence="1">
    <location>
        <begin position="466"/>
        <end position="485"/>
    </location>
</feature>
<keyword evidence="1" id="KW-0472">Membrane</keyword>
<evidence type="ECO:0000256" key="1">
    <source>
        <dbReference type="SAM" id="Phobius"/>
    </source>
</evidence>
<feature type="transmembrane region" description="Helical" evidence="1">
    <location>
        <begin position="254"/>
        <end position="272"/>
    </location>
</feature>
<keyword evidence="1" id="KW-1133">Transmembrane helix</keyword>
<feature type="transmembrane region" description="Helical" evidence="1">
    <location>
        <begin position="215"/>
        <end position="242"/>
    </location>
</feature>